<dbReference type="Proteomes" id="UP000321947">
    <property type="component" value="Unassembled WGS sequence"/>
</dbReference>
<name>A0A5D3C9H9_CUCMM</name>
<organism evidence="1 2">
    <name type="scientific">Cucumis melo var. makuwa</name>
    <name type="common">Oriental melon</name>
    <dbReference type="NCBI Taxonomy" id="1194695"/>
    <lineage>
        <taxon>Eukaryota</taxon>
        <taxon>Viridiplantae</taxon>
        <taxon>Streptophyta</taxon>
        <taxon>Embryophyta</taxon>
        <taxon>Tracheophyta</taxon>
        <taxon>Spermatophyta</taxon>
        <taxon>Magnoliopsida</taxon>
        <taxon>eudicotyledons</taxon>
        <taxon>Gunneridae</taxon>
        <taxon>Pentapetalae</taxon>
        <taxon>rosids</taxon>
        <taxon>fabids</taxon>
        <taxon>Cucurbitales</taxon>
        <taxon>Cucurbitaceae</taxon>
        <taxon>Benincaseae</taxon>
        <taxon>Cucumis</taxon>
    </lineage>
</organism>
<sequence length="119" mass="13465">MENSKRGMLPYRYGIHLSKEQCSKAAQEVEVMRHIQNASANSTMEAEYLAACEATKEAVWLRKFLADLEVVPNMHLSSPCTMTTMVQLQIQENLKAINEENILNASTILFGKLYIVETL</sequence>
<accession>A0A5D3C9H9</accession>
<gene>
    <name evidence="1" type="ORF">E5676_scaffold1737G001370</name>
</gene>
<dbReference type="AlphaFoldDB" id="A0A5D3C9H9"/>
<protein>
    <submittedName>
        <fullName evidence="1">Gag/pol protein</fullName>
    </submittedName>
</protein>
<comment type="caution">
    <text evidence="1">The sequence shown here is derived from an EMBL/GenBank/DDBJ whole genome shotgun (WGS) entry which is preliminary data.</text>
</comment>
<reference evidence="1 2" key="1">
    <citation type="submission" date="2019-08" db="EMBL/GenBank/DDBJ databases">
        <title>Draft genome sequences of two oriental melons (Cucumis melo L. var makuwa).</title>
        <authorList>
            <person name="Kwon S.-Y."/>
        </authorList>
    </citation>
    <scope>NUCLEOTIDE SEQUENCE [LARGE SCALE GENOMIC DNA]</scope>
    <source>
        <strain evidence="2">cv. Chang Bougi</strain>
        <tissue evidence="1">Leaf</tissue>
    </source>
</reference>
<dbReference type="EMBL" id="SSTD01013081">
    <property type="protein sequence ID" value="TYK07838.1"/>
    <property type="molecule type" value="Genomic_DNA"/>
</dbReference>
<evidence type="ECO:0000313" key="2">
    <source>
        <dbReference type="Proteomes" id="UP000321947"/>
    </source>
</evidence>
<evidence type="ECO:0000313" key="1">
    <source>
        <dbReference type="EMBL" id="TYK07838.1"/>
    </source>
</evidence>
<proteinExistence type="predicted"/>